<dbReference type="InterPro" id="IPR001303">
    <property type="entry name" value="Aldolase_II/adducin_N"/>
</dbReference>
<dbReference type="GO" id="GO:0016832">
    <property type="term" value="F:aldehyde-lyase activity"/>
    <property type="evidence" value="ECO:0007669"/>
    <property type="project" value="TreeGrafter"/>
</dbReference>
<protein>
    <recommendedName>
        <fullName evidence="3">Class II aldolase/adducin N-terminal domain-containing protein</fullName>
    </recommendedName>
</protein>
<evidence type="ECO:0000256" key="1">
    <source>
        <dbReference type="ARBA" id="ARBA00022723"/>
    </source>
</evidence>
<dbReference type="InterPro" id="IPR036409">
    <property type="entry name" value="Aldolase_II/adducin_N_sf"/>
</dbReference>
<dbReference type="InterPro" id="IPR050197">
    <property type="entry name" value="Aldolase_class_II_sugar_metab"/>
</dbReference>
<reference evidence="4" key="1">
    <citation type="submission" date="2019-08" db="EMBL/GenBank/DDBJ databases">
        <authorList>
            <person name="Kucharzyk K."/>
            <person name="Murdoch R.W."/>
            <person name="Higgins S."/>
            <person name="Loffler F."/>
        </authorList>
    </citation>
    <scope>NUCLEOTIDE SEQUENCE</scope>
</reference>
<organism evidence="4">
    <name type="scientific">bioreactor metagenome</name>
    <dbReference type="NCBI Taxonomy" id="1076179"/>
    <lineage>
        <taxon>unclassified sequences</taxon>
        <taxon>metagenomes</taxon>
        <taxon>ecological metagenomes</taxon>
    </lineage>
</organism>
<dbReference type="Pfam" id="PF00596">
    <property type="entry name" value="Aldolase_II"/>
    <property type="match status" value="1"/>
</dbReference>
<dbReference type="Gene3D" id="3.40.225.10">
    <property type="entry name" value="Class II aldolase/adducin N-terminal domain"/>
    <property type="match status" value="1"/>
</dbReference>
<gene>
    <name evidence="4" type="ORF">SDC9_193232</name>
</gene>
<evidence type="ECO:0000259" key="3">
    <source>
        <dbReference type="SMART" id="SM01007"/>
    </source>
</evidence>
<name>A0A645IE26_9ZZZZ</name>
<evidence type="ECO:0000313" key="4">
    <source>
        <dbReference type="EMBL" id="MPN45663.1"/>
    </source>
</evidence>
<feature type="domain" description="Class II aldolase/adducin N-terminal" evidence="3">
    <location>
        <begin position="1"/>
        <end position="134"/>
    </location>
</feature>
<dbReference type="EMBL" id="VSSQ01105718">
    <property type="protein sequence ID" value="MPN45663.1"/>
    <property type="molecule type" value="Genomic_DNA"/>
</dbReference>
<dbReference type="SMART" id="SM01007">
    <property type="entry name" value="Aldolase_II"/>
    <property type="match status" value="1"/>
</dbReference>
<dbReference type="PANTHER" id="PTHR22789">
    <property type="entry name" value="FUCULOSE PHOSPHATE ALDOLASE"/>
    <property type="match status" value="1"/>
</dbReference>
<keyword evidence="1" id="KW-0479">Metal-binding</keyword>
<dbReference type="PANTHER" id="PTHR22789:SF0">
    <property type="entry name" value="3-OXO-TETRONATE 4-PHOSPHATE DECARBOXYLASE-RELATED"/>
    <property type="match status" value="1"/>
</dbReference>
<comment type="caution">
    <text evidence="4">The sequence shown here is derived from an EMBL/GenBank/DDBJ whole genome shotgun (WGS) entry which is preliminary data.</text>
</comment>
<keyword evidence="2" id="KW-0456">Lyase</keyword>
<accession>A0A645IE26</accession>
<dbReference type="GO" id="GO:0005829">
    <property type="term" value="C:cytosol"/>
    <property type="evidence" value="ECO:0007669"/>
    <property type="project" value="TreeGrafter"/>
</dbReference>
<dbReference type="GO" id="GO:0046872">
    <property type="term" value="F:metal ion binding"/>
    <property type="evidence" value="ECO:0007669"/>
    <property type="project" value="UniProtKB-KW"/>
</dbReference>
<evidence type="ECO:0000256" key="2">
    <source>
        <dbReference type="ARBA" id="ARBA00023239"/>
    </source>
</evidence>
<proteinExistence type="predicted"/>
<dbReference type="GO" id="GO:0019323">
    <property type="term" value="P:pentose catabolic process"/>
    <property type="evidence" value="ECO:0007669"/>
    <property type="project" value="TreeGrafter"/>
</dbReference>
<dbReference type="AlphaFoldDB" id="A0A645IE26"/>
<sequence>MVDPSVYEGEILFAASGRRPTGETPIHINILRKRPDVKALIHAHPPILTGFSLVEEEILSKPFLPEPVIELGPVIYVRYEEPLSQRLAEAFDGVIDYSNAFLMRNHGVMICSPEGCSRALELLEMLEAMAHSVQVAAGLGRKICTIMPDEIKKLERTIRTRGLPMPGKPGVIRDLRHAYAGGEGL</sequence>
<dbReference type="SUPFAM" id="SSF53639">
    <property type="entry name" value="AraD/HMP-PK domain-like"/>
    <property type="match status" value="1"/>
</dbReference>